<protein>
    <submittedName>
        <fullName evidence="1">Glutamine amidotransferase</fullName>
        <ecNumber evidence="1">2.4.2.-</ecNumber>
    </submittedName>
</protein>
<comment type="caution">
    <text evidence="1">The sequence shown here is derived from an EMBL/GenBank/DDBJ whole genome shotgun (WGS) entry which is preliminary data.</text>
</comment>
<gene>
    <name evidence="1" type="ORF">D8867_09835</name>
</gene>
<dbReference type="Proteomes" id="UP000273998">
    <property type="component" value="Unassembled WGS sequence"/>
</dbReference>
<reference evidence="1 2" key="1">
    <citation type="submission" date="2018-11" db="EMBL/GenBank/DDBJ databases">
        <title>Species Designations Belie Phenotypic and Genotypic Heterogeneity in Oral Streptococci.</title>
        <authorList>
            <person name="Velsko I."/>
        </authorList>
    </citation>
    <scope>NUCLEOTIDE SEQUENCE [LARGE SCALE GENOMIC DNA]</scope>
    <source>
        <strain evidence="1 2">BCC42</strain>
    </source>
</reference>
<keyword evidence="1" id="KW-0808">Transferase</keyword>
<dbReference type="SUPFAM" id="SSF52317">
    <property type="entry name" value="Class I glutamine amidotransferase-like"/>
    <property type="match status" value="1"/>
</dbReference>
<proteinExistence type="predicted"/>
<dbReference type="PANTHER" id="PTHR43235">
    <property type="entry name" value="GLUTAMINE AMIDOTRANSFERASE PB2B2.05-RELATED"/>
    <property type="match status" value="1"/>
</dbReference>
<dbReference type="AlphaFoldDB" id="A0AAX1Y958"/>
<dbReference type="CDD" id="cd01745">
    <property type="entry name" value="GATase1_2"/>
    <property type="match status" value="1"/>
</dbReference>
<dbReference type="Gene3D" id="3.40.50.880">
    <property type="match status" value="1"/>
</dbReference>
<dbReference type="GO" id="GO:0016757">
    <property type="term" value="F:glycosyltransferase activity"/>
    <property type="evidence" value="ECO:0007669"/>
    <property type="project" value="UniProtKB-KW"/>
</dbReference>
<dbReference type="PROSITE" id="PS51273">
    <property type="entry name" value="GATASE_TYPE_1"/>
    <property type="match status" value="1"/>
</dbReference>
<dbReference type="Pfam" id="PF07722">
    <property type="entry name" value="Peptidase_C26"/>
    <property type="match status" value="1"/>
</dbReference>
<dbReference type="PANTHER" id="PTHR43235:SF1">
    <property type="entry name" value="GLUTAMINE AMIDOTRANSFERASE PB2B2.05-RELATED"/>
    <property type="match status" value="1"/>
</dbReference>
<sequence length="231" mass="25583">MTIPLIGITSNEKPVEEGSPIIHLSVSTLFADGVKRAGGLPFYIPISNPDFAREYVKRIDKLILTGGQNVDPSYYGEEKTVDSKDYFLSRDIWEVALVKEALAQGKPVLGICRGLQLYNAVTGGSLNQDINGHADKPPFELSHKIVTENGSQLQEIYGSEQVVNSVHRQSLKKLAPHLKVTARSLEDEVIEGVESFTDAPFIGVQWHPEFLLGHKQLADQGLFDYFVKSFT</sequence>
<dbReference type="InterPro" id="IPR029062">
    <property type="entry name" value="Class_I_gatase-like"/>
</dbReference>
<dbReference type="GO" id="GO:0006598">
    <property type="term" value="P:polyamine catabolic process"/>
    <property type="evidence" value="ECO:0007669"/>
    <property type="project" value="TreeGrafter"/>
</dbReference>
<dbReference type="GO" id="GO:0005829">
    <property type="term" value="C:cytosol"/>
    <property type="evidence" value="ECO:0007669"/>
    <property type="project" value="TreeGrafter"/>
</dbReference>
<dbReference type="EMBL" id="RJNF01000036">
    <property type="protein sequence ID" value="RSI54353.1"/>
    <property type="molecule type" value="Genomic_DNA"/>
</dbReference>
<dbReference type="InterPro" id="IPR044668">
    <property type="entry name" value="PuuD-like"/>
</dbReference>
<dbReference type="EC" id="2.4.2.-" evidence="1"/>
<accession>A0AAX1Y958</accession>
<dbReference type="RefSeq" id="WP_070579011.1">
    <property type="nucleotide sequence ID" value="NZ_JADNFO010000017.1"/>
</dbReference>
<keyword evidence="1" id="KW-0328">Glycosyltransferase</keyword>
<evidence type="ECO:0000313" key="1">
    <source>
        <dbReference type="EMBL" id="RSI54353.1"/>
    </source>
</evidence>
<organism evidence="1 2">
    <name type="scientific">Streptococcus salivarius</name>
    <dbReference type="NCBI Taxonomy" id="1304"/>
    <lineage>
        <taxon>Bacteria</taxon>
        <taxon>Bacillati</taxon>
        <taxon>Bacillota</taxon>
        <taxon>Bacilli</taxon>
        <taxon>Lactobacillales</taxon>
        <taxon>Streptococcaceae</taxon>
        <taxon>Streptococcus</taxon>
    </lineage>
</organism>
<keyword evidence="1" id="KW-0315">Glutamine amidotransferase</keyword>
<evidence type="ECO:0000313" key="2">
    <source>
        <dbReference type="Proteomes" id="UP000273998"/>
    </source>
</evidence>
<name>A0AAX1Y958_STRSL</name>
<dbReference type="InterPro" id="IPR011697">
    <property type="entry name" value="Peptidase_C26"/>
</dbReference>
<dbReference type="GO" id="GO:0033969">
    <property type="term" value="F:gamma-glutamyl-gamma-aminobutyrate hydrolase activity"/>
    <property type="evidence" value="ECO:0007669"/>
    <property type="project" value="TreeGrafter"/>
</dbReference>